<feature type="transmembrane region" description="Helical" evidence="3">
    <location>
        <begin position="881"/>
        <end position="908"/>
    </location>
</feature>
<feature type="transmembrane region" description="Helical" evidence="3">
    <location>
        <begin position="1610"/>
        <end position="1628"/>
    </location>
</feature>
<feature type="transmembrane region" description="Helical" evidence="3">
    <location>
        <begin position="1448"/>
        <end position="1466"/>
    </location>
</feature>
<feature type="transmembrane region" description="Helical" evidence="3">
    <location>
        <begin position="247"/>
        <end position="267"/>
    </location>
</feature>
<feature type="transmembrane region" description="Helical" evidence="3">
    <location>
        <begin position="823"/>
        <end position="843"/>
    </location>
</feature>
<feature type="transmembrane region" description="Helical" evidence="3">
    <location>
        <begin position="1108"/>
        <end position="1127"/>
    </location>
</feature>
<keyword evidence="1" id="KW-0175">Coiled coil</keyword>
<feature type="transmembrane region" description="Helical" evidence="3">
    <location>
        <begin position="666"/>
        <end position="685"/>
    </location>
</feature>
<protein>
    <submittedName>
        <fullName evidence="4">SCO7613 C-terminal domain-containing membrane protein</fullName>
    </submittedName>
</protein>
<feature type="transmembrane region" description="Helical" evidence="3">
    <location>
        <begin position="1371"/>
        <end position="1389"/>
    </location>
</feature>
<dbReference type="RefSeq" id="WP_223098770.1">
    <property type="nucleotide sequence ID" value="NZ_CP061913.1"/>
</dbReference>
<reference evidence="4 5" key="1">
    <citation type="submission" date="2024-09" db="EMBL/GenBank/DDBJ databases">
        <authorList>
            <person name="Sun Q."/>
            <person name="Mori K."/>
        </authorList>
    </citation>
    <scope>NUCLEOTIDE SEQUENCE [LARGE SCALE GENOMIC DNA]</scope>
    <source>
        <strain evidence="4 5">JCM 3307</strain>
    </source>
</reference>
<feature type="transmembrane region" description="Helical" evidence="3">
    <location>
        <begin position="1530"/>
        <end position="1547"/>
    </location>
</feature>
<feature type="transmembrane region" description="Helical" evidence="3">
    <location>
        <begin position="1478"/>
        <end position="1495"/>
    </location>
</feature>
<evidence type="ECO:0000313" key="5">
    <source>
        <dbReference type="Proteomes" id="UP001589608"/>
    </source>
</evidence>
<feature type="transmembrane region" description="Helical" evidence="3">
    <location>
        <begin position="1161"/>
        <end position="1178"/>
    </location>
</feature>
<keyword evidence="5" id="KW-1185">Reference proteome</keyword>
<name>A0ABV5LY65_9ACTN</name>
<feature type="transmembrane region" description="Helical" evidence="3">
    <location>
        <begin position="1395"/>
        <end position="1412"/>
    </location>
</feature>
<feature type="transmembrane region" description="Helical" evidence="3">
    <location>
        <begin position="1075"/>
        <end position="1102"/>
    </location>
</feature>
<feature type="transmembrane region" description="Helical" evidence="3">
    <location>
        <begin position="1657"/>
        <end position="1678"/>
    </location>
</feature>
<feature type="transmembrane region" description="Helical" evidence="3">
    <location>
        <begin position="388"/>
        <end position="411"/>
    </location>
</feature>
<organism evidence="4 5">
    <name type="scientific">Dactylosporangium vinaceum</name>
    <dbReference type="NCBI Taxonomy" id="53362"/>
    <lineage>
        <taxon>Bacteria</taxon>
        <taxon>Bacillati</taxon>
        <taxon>Actinomycetota</taxon>
        <taxon>Actinomycetes</taxon>
        <taxon>Micromonosporales</taxon>
        <taxon>Micromonosporaceae</taxon>
        <taxon>Dactylosporangium</taxon>
    </lineage>
</organism>
<proteinExistence type="predicted"/>
<evidence type="ECO:0000313" key="4">
    <source>
        <dbReference type="EMBL" id="MFB9441545.1"/>
    </source>
</evidence>
<feature type="transmembrane region" description="Helical" evidence="3">
    <location>
        <begin position="1033"/>
        <end position="1054"/>
    </location>
</feature>
<sequence>METYPCPACGGPASEATGCRSCGRPHDPDAAALALFQRTVAALEQKKRDLTENTQMLRKQLAHTSAQRDSLRRKVRAAVEAEQTAQAAKTKRPLLGRQREAVPPAVTEAAPAAVGAGTRATTDTGVAAPPTGPQRFSPRAAQPAESGHVPAAGRPRIAPFDGPPPPRRPRGGERTLPPGDQPEATQSSMQASVLALGGLLLAGAAIVLTLDAFGSIGTAGRILSLAAITAIALALPLVLVRRGLSATAETVASVALLLVLLDGYVVRSERLIGADQARLSTYLGLVCLLTAGVAALYSMKSHLIASRFATLLALQPVLPLLFYDAIHGPTGWAVALCGVALIDLGFAIGLKQSIERRIAAHHEDAAAEDEAAHTGRTNRIADGLMRDFAWVLFAAAAGVALLAAGAGMLATDAKLPTLQAAAAMLIAAALGVGGALTWRRGTLSDIAAGVATAAVIVAIARVGAVWLPGSTPLFLALAVTVAAAGVPFLPADARRGPRYAVSVSAAGAALLVIVRAYPGIAAPLRAGWPVWKADLSAYQTRIHDAVGPDGWQYVIAILLLTGACVLMLSGRTDPVSVPLRDGAGPEVPPDELRADIVVVGAALTLLVAPAALGLSWLAIPALAVSAAIAAGAAALRVRAAHTAWVCLGAALVLGLYAAGASLVRPGATALTLTAITVAGAAIAWLPRPHQTDGNRMATTQRVADAAAGGALFALPGAAAAAAAIVFGDLPGGATVVLVLSFLALAISLGVAALTQVARDRRGGEPSVPLLVGATAGAVAVGLATVLADGAATIDFVIGLLMVVAAVTLWLAPRMDDRQTFGVSFTGSDAAAAAVTIAAIGAVARAVSLAASGIEVVTLAFLVFLVAVAARSSLPEEWRRGPVVGAAVVGFGTGLYAGALSVVAAIGVIRAASPPWTAPLDERWAESAHSLAQFGWQIPIALLLLAGAAAIALPQPYGDDIASAALVLATLGAPIGLGLGWQAPMVIGWAAATGVAVWACFARSWRGVYTRLGAALVAGLYAAGAALVRPGATAGTLAALGVSAAIVAALARAVAVRRIGTPDARFEDDDPDEGPSTVVGGAGVAGALFAFTGAAAAMVGSLYPERPSTVLVAALATAALGLAAAAAGAHQAPGYMPYVSTGVAVSATTTALAALFFQRDGAVVYAAAAALLGVLAELLRANWYNPREPDLEGRFRPDRAGRVPRAVDTAGDQVRIPRNFAFGVATAAGVPAAIVVVFLAPALFAALIGPYRWIEHPWTGTPADAADLGSFAQYAGNGTHVLGAFLLTVAAALMAVGLGGSGQAMANRAVAIVVPGAALTMLIAPAALDAPWPMQPTLALLVATIAGLGLALTVPPAADGPDGRLMIGARRLVFVIAVLAAGAGGAGSLATRSQTLTWLAGSVLVGAVAGIWGRTPNGRMLGWHVTASTAQGFAVAAGLAAGLGLKQCAFPLLIVAAALLVLGAALPRLRPTRSINREALTVETAGYAGAGIAVLLTLGSWAHTAAALTAVGAILGLSAARKGRSARQRTVLIVAASIAELVAIWLLLITVRVAVVEAYTLPFAALALITGLIEIRNRPELGSWLAYGPALVAGFGPSLAIAVAQPDSPELRRVLLILAGVICVAIGAARQQKAPVAVGATVTVIATVNELFRIGLPFWMMLLLFTGTGVLLISLGATYEQRQRLDRLRGAYRGMR</sequence>
<feature type="transmembrane region" description="Helical" evidence="3">
    <location>
        <begin position="1501"/>
        <end position="1518"/>
    </location>
</feature>
<feature type="transmembrane region" description="Helical" evidence="3">
    <location>
        <begin position="982"/>
        <end position="1000"/>
    </location>
</feature>
<dbReference type="InterPro" id="IPR058062">
    <property type="entry name" value="SCO7613_C"/>
</dbReference>
<feature type="transmembrane region" description="Helical" evidence="3">
    <location>
        <begin position="551"/>
        <end position="571"/>
    </location>
</feature>
<feature type="coiled-coil region" evidence="1">
    <location>
        <begin position="33"/>
        <end position="60"/>
    </location>
</feature>
<feature type="transmembrane region" description="Helical" evidence="3">
    <location>
        <begin position="473"/>
        <end position="491"/>
    </location>
</feature>
<feature type="transmembrane region" description="Helical" evidence="3">
    <location>
        <begin position="1007"/>
        <end position="1027"/>
    </location>
</feature>
<feature type="transmembrane region" description="Helical" evidence="3">
    <location>
        <begin position="1134"/>
        <end position="1155"/>
    </location>
</feature>
<evidence type="ECO:0000256" key="1">
    <source>
        <dbReference type="SAM" id="Coils"/>
    </source>
</evidence>
<feature type="transmembrane region" description="Helical" evidence="3">
    <location>
        <begin position="933"/>
        <end position="952"/>
    </location>
</feature>
<keyword evidence="3" id="KW-0472">Membrane</keyword>
<feature type="transmembrane region" description="Helical" evidence="3">
    <location>
        <begin position="1584"/>
        <end position="1604"/>
    </location>
</feature>
<feature type="transmembrane region" description="Helical" evidence="3">
    <location>
        <begin position="732"/>
        <end position="754"/>
    </location>
</feature>
<feature type="transmembrane region" description="Helical" evidence="3">
    <location>
        <begin position="642"/>
        <end position="660"/>
    </location>
</feature>
<feature type="compositionally biased region" description="Low complexity" evidence="2">
    <location>
        <begin position="101"/>
        <end position="128"/>
    </location>
</feature>
<feature type="transmembrane region" description="Helical" evidence="3">
    <location>
        <begin position="1635"/>
        <end position="1651"/>
    </location>
</feature>
<feature type="transmembrane region" description="Helical" evidence="3">
    <location>
        <begin position="766"/>
        <end position="787"/>
    </location>
</feature>
<feature type="transmembrane region" description="Helical" evidence="3">
    <location>
        <begin position="1309"/>
        <end position="1327"/>
    </location>
</feature>
<accession>A0ABV5LY65</accession>
<feature type="transmembrane region" description="Helical" evidence="3">
    <location>
        <begin position="222"/>
        <end position="240"/>
    </location>
</feature>
<feature type="transmembrane region" description="Helical" evidence="3">
    <location>
        <begin position="445"/>
        <end position="467"/>
    </location>
</feature>
<feature type="transmembrane region" description="Helical" evidence="3">
    <location>
        <begin position="193"/>
        <end position="216"/>
    </location>
</feature>
<comment type="caution">
    <text evidence="4">The sequence shown here is derived from an EMBL/GenBank/DDBJ whole genome shotgun (WGS) entry which is preliminary data.</text>
</comment>
<feature type="transmembrane region" description="Helical" evidence="3">
    <location>
        <begin position="1219"/>
        <end position="1247"/>
    </location>
</feature>
<feature type="transmembrane region" description="Helical" evidence="3">
    <location>
        <begin position="279"/>
        <end position="297"/>
    </location>
</feature>
<dbReference type="NCBIfam" id="NF047321">
    <property type="entry name" value="SCO7613_CTERM"/>
    <property type="match status" value="1"/>
</dbReference>
<evidence type="ECO:0000256" key="3">
    <source>
        <dbReference type="SAM" id="Phobius"/>
    </source>
</evidence>
<feature type="transmembrane region" description="Helical" evidence="3">
    <location>
        <begin position="1553"/>
        <end position="1572"/>
    </location>
</feature>
<feature type="transmembrane region" description="Helical" evidence="3">
    <location>
        <begin position="592"/>
        <end position="611"/>
    </location>
</feature>
<feature type="transmembrane region" description="Helical" evidence="3">
    <location>
        <begin position="1419"/>
        <end position="1442"/>
    </location>
</feature>
<dbReference type="Proteomes" id="UP001589608">
    <property type="component" value="Unassembled WGS sequence"/>
</dbReference>
<feature type="transmembrane region" description="Helical" evidence="3">
    <location>
        <begin position="1279"/>
        <end position="1297"/>
    </location>
</feature>
<keyword evidence="3" id="KW-0812">Transmembrane</keyword>
<feature type="transmembrane region" description="Helical" evidence="3">
    <location>
        <begin position="793"/>
        <end position="811"/>
    </location>
</feature>
<keyword evidence="3" id="KW-1133">Transmembrane helix</keyword>
<feature type="region of interest" description="Disordered" evidence="2">
    <location>
        <begin position="82"/>
        <end position="188"/>
    </location>
</feature>
<feature type="transmembrane region" description="Helical" evidence="3">
    <location>
        <begin position="332"/>
        <end position="350"/>
    </location>
</feature>
<evidence type="ECO:0000256" key="2">
    <source>
        <dbReference type="SAM" id="MobiDB-lite"/>
    </source>
</evidence>
<feature type="transmembrane region" description="Helical" evidence="3">
    <location>
        <begin position="959"/>
        <end position="976"/>
    </location>
</feature>
<feature type="transmembrane region" description="Helical" evidence="3">
    <location>
        <begin position="849"/>
        <end position="869"/>
    </location>
</feature>
<gene>
    <name evidence="4" type="ORF">ACFFTR_00415</name>
</gene>
<dbReference type="EMBL" id="JBHMCA010000005">
    <property type="protein sequence ID" value="MFB9441545.1"/>
    <property type="molecule type" value="Genomic_DNA"/>
</dbReference>
<feature type="transmembrane region" description="Helical" evidence="3">
    <location>
        <begin position="1333"/>
        <end position="1351"/>
    </location>
</feature>
<feature type="transmembrane region" description="Helical" evidence="3">
    <location>
        <begin position="705"/>
        <end position="726"/>
    </location>
</feature>
<feature type="transmembrane region" description="Helical" evidence="3">
    <location>
        <begin position="417"/>
        <end position="438"/>
    </location>
</feature>